<dbReference type="InterPro" id="IPR021300">
    <property type="entry name" value="Integr_conj_element_PFL4695"/>
</dbReference>
<accession>A0A9X0GYX3</accession>
<dbReference type="NCBIfam" id="TIGR03765">
    <property type="entry name" value="ICE_PFL_4695"/>
    <property type="match status" value="1"/>
</dbReference>
<sequence length="159" mass="16856">MIGHDLNRLLLSLGIAALCAAPAVAVAQDNTGKLNLVSPSIIHTDMPLPPGLHWILPVRSPKMSPGNVEARTLHMPGLKPFFLVGEDATSLGWLSSNATRLTELSAAGLVVDVTDAGSLRRIQSLVPELTVMPVSGDDIAERLQLSHYPVLITATALEQ</sequence>
<dbReference type="EMBL" id="LJQF01000449">
    <property type="protein sequence ID" value="KPX05022.1"/>
    <property type="molecule type" value="Genomic_DNA"/>
</dbReference>
<evidence type="ECO:0000313" key="3">
    <source>
        <dbReference type="Proteomes" id="UP000050345"/>
    </source>
</evidence>
<evidence type="ECO:0000313" key="2">
    <source>
        <dbReference type="EMBL" id="KPX05022.1"/>
    </source>
</evidence>
<dbReference type="RefSeq" id="WP_044321320.1">
    <property type="nucleotide sequence ID" value="NZ_JYHD01000038.1"/>
</dbReference>
<feature type="signal peptide" evidence="1">
    <location>
        <begin position="1"/>
        <end position="27"/>
    </location>
</feature>
<name>A0A9X0GYX3_PSESX</name>
<dbReference type="Pfam" id="PF11072">
    <property type="entry name" value="DUF2859"/>
    <property type="match status" value="1"/>
</dbReference>
<evidence type="ECO:0000256" key="1">
    <source>
        <dbReference type="SAM" id="SignalP"/>
    </source>
</evidence>
<keyword evidence="1" id="KW-0732">Signal</keyword>
<comment type="caution">
    <text evidence="2">The sequence shown here is derived from an EMBL/GenBank/DDBJ whole genome shotgun (WGS) entry which is preliminary data.</text>
</comment>
<dbReference type="AlphaFoldDB" id="A0A9X0GYX3"/>
<proteinExistence type="predicted"/>
<organism evidence="2 3">
    <name type="scientific">Pseudomonas syringae pv. daphniphylli</name>
    <dbReference type="NCBI Taxonomy" id="264455"/>
    <lineage>
        <taxon>Bacteria</taxon>
        <taxon>Pseudomonadati</taxon>
        <taxon>Pseudomonadota</taxon>
        <taxon>Gammaproteobacteria</taxon>
        <taxon>Pseudomonadales</taxon>
        <taxon>Pseudomonadaceae</taxon>
        <taxon>Pseudomonas</taxon>
        <taxon>Pseudomonas syringae</taxon>
    </lineage>
</organism>
<protein>
    <recommendedName>
        <fullName evidence="4">Integrating conjugative element protein</fullName>
    </recommendedName>
</protein>
<gene>
    <name evidence="2" type="ORF">ALO73_102828</name>
</gene>
<reference evidence="2 3" key="1">
    <citation type="submission" date="2015-09" db="EMBL/GenBank/DDBJ databases">
        <title>Genome announcement of multiple Pseudomonas syringae strains.</title>
        <authorList>
            <person name="Thakur S."/>
            <person name="Wang P.W."/>
            <person name="Gong Y."/>
            <person name="Weir B.S."/>
            <person name="Guttman D.S."/>
        </authorList>
    </citation>
    <scope>NUCLEOTIDE SEQUENCE [LARGE SCALE GENOMIC DNA]</scope>
    <source>
        <strain evidence="2 3">ICMP9757</strain>
    </source>
</reference>
<feature type="chain" id="PRO_5040739000" description="Integrating conjugative element protein" evidence="1">
    <location>
        <begin position="28"/>
        <end position="159"/>
    </location>
</feature>
<dbReference type="Proteomes" id="UP000050345">
    <property type="component" value="Unassembled WGS sequence"/>
</dbReference>
<evidence type="ECO:0008006" key="4">
    <source>
        <dbReference type="Google" id="ProtNLM"/>
    </source>
</evidence>